<proteinExistence type="inferred from homology"/>
<comment type="similarity">
    <text evidence="1">Belongs to the p23/wos2 family.</text>
</comment>
<dbReference type="GO" id="GO:0051087">
    <property type="term" value="F:protein-folding chaperone binding"/>
    <property type="evidence" value="ECO:0007669"/>
    <property type="project" value="TreeGrafter"/>
</dbReference>
<name>A0A0L8GPJ9_OCTBM</name>
<evidence type="ECO:0000259" key="3">
    <source>
        <dbReference type="PROSITE" id="PS51203"/>
    </source>
</evidence>
<organism evidence="4">
    <name type="scientific">Octopus bimaculoides</name>
    <name type="common">California two-spotted octopus</name>
    <dbReference type="NCBI Taxonomy" id="37653"/>
    <lineage>
        <taxon>Eukaryota</taxon>
        <taxon>Metazoa</taxon>
        <taxon>Spiralia</taxon>
        <taxon>Lophotrochozoa</taxon>
        <taxon>Mollusca</taxon>
        <taxon>Cephalopoda</taxon>
        <taxon>Coleoidea</taxon>
        <taxon>Octopodiformes</taxon>
        <taxon>Octopoda</taxon>
        <taxon>Incirrata</taxon>
        <taxon>Octopodidae</taxon>
        <taxon>Octopus</taxon>
    </lineage>
</organism>
<dbReference type="InterPro" id="IPR008978">
    <property type="entry name" value="HSP20-like_chaperone"/>
</dbReference>
<dbReference type="SUPFAM" id="SSF48371">
    <property type="entry name" value="ARM repeat"/>
    <property type="match status" value="1"/>
</dbReference>
<evidence type="ECO:0000256" key="2">
    <source>
        <dbReference type="SAM" id="MobiDB-lite"/>
    </source>
</evidence>
<dbReference type="InterPro" id="IPR045250">
    <property type="entry name" value="p23-like"/>
</dbReference>
<dbReference type="GO" id="GO:0051879">
    <property type="term" value="F:Hsp90 protein binding"/>
    <property type="evidence" value="ECO:0007669"/>
    <property type="project" value="InterPro"/>
</dbReference>
<dbReference type="EMBL" id="KQ420942">
    <property type="protein sequence ID" value="KOF78787.1"/>
    <property type="molecule type" value="Genomic_DNA"/>
</dbReference>
<feature type="domain" description="CS" evidence="3">
    <location>
        <begin position="214"/>
        <end position="300"/>
    </location>
</feature>
<gene>
    <name evidence="4" type="ORF">OCBIM_22030301mg</name>
</gene>
<dbReference type="PROSITE" id="PS51203">
    <property type="entry name" value="CS"/>
    <property type="match status" value="1"/>
</dbReference>
<dbReference type="GO" id="GO:0005634">
    <property type="term" value="C:nucleus"/>
    <property type="evidence" value="ECO:0007669"/>
    <property type="project" value="TreeGrafter"/>
</dbReference>
<dbReference type="PANTHER" id="PTHR22932:SF1">
    <property type="entry name" value="CO-CHAPERONE PROTEIN DAF-41"/>
    <property type="match status" value="1"/>
</dbReference>
<dbReference type="STRING" id="37653.A0A0L8GPJ9"/>
<protein>
    <recommendedName>
        <fullName evidence="3">CS domain-containing protein</fullName>
    </recommendedName>
</protein>
<evidence type="ECO:0000313" key="4">
    <source>
        <dbReference type="EMBL" id="KOF78787.1"/>
    </source>
</evidence>
<dbReference type="InterPro" id="IPR007052">
    <property type="entry name" value="CS_dom"/>
</dbReference>
<dbReference type="InterPro" id="IPR016024">
    <property type="entry name" value="ARM-type_fold"/>
</dbReference>
<dbReference type="GO" id="GO:0051131">
    <property type="term" value="P:chaperone-mediated protein complex assembly"/>
    <property type="evidence" value="ECO:0007669"/>
    <property type="project" value="TreeGrafter"/>
</dbReference>
<dbReference type="GO" id="GO:0005829">
    <property type="term" value="C:cytosol"/>
    <property type="evidence" value="ECO:0007669"/>
    <property type="project" value="TreeGrafter"/>
</dbReference>
<accession>A0A0L8GPJ9</accession>
<dbReference type="GO" id="GO:0006457">
    <property type="term" value="P:protein folding"/>
    <property type="evidence" value="ECO:0007669"/>
    <property type="project" value="TreeGrafter"/>
</dbReference>
<dbReference type="AlphaFoldDB" id="A0A0L8GPJ9"/>
<dbReference type="OrthoDB" id="249932at2759"/>
<dbReference type="Pfam" id="PF04969">
    <property type="entry name" value="CS"/>
    <property type="match status" value="1"/>
</dbReference>
<sequence length="391" mass="43761">MKISVCQMLYSLCQDDITVSLLLLQSHMCPHLIAEFVNVDDHDLLEAYLSLFCILIKLESGLDELKREKPIHSILQIIEDRKCSKCVHICLQVCKNLSEQSRKSKTLLLELNIVPILMSFKEALANVAAVAAVGTSASTAAADNDDSGSHHIDDDDGSGGGGGGGAAGSCYDADSLRLCEELLENLTVRVTPCLDVQQQPSSDGLLLTTSDTNNSSPAIYWCQNKFRLLVTAEMDHAEDFTADFEETAIHIRPVVNNEPVSATYGLYDKVVISKCFMRHKPNKIQMSLAKSDPAYWPRLLETTEKFPNIHKDFGRFEMDFDDDDDNKAFEEEEVIPDDDNPFTLKVKVQVSKIPEISQTILPDYENSDSESSLDIDRIDDYDRFNIYDVKY</sequence>
<evidence type="ECO:0000256" key="1">
    <source>
        <dbReference type="ARBA" id="ARBA00025733"/>
    </source>
</evidence>
<dbReference type="SUPFAM" id="SSF49764">
    <property type="entry name" value="HSP20-like chaperones"/>
    <property type="match status" value="1"/>
</dbReference>
<reference evidence="4" key="1">
    <citation type="submission" date="2015-07" db="EMBL/GenBank/DDBJ databases">
        <title>MeaNS - Measles Nucleotide Surveillance Program.</title>
        <authorList>
            <person name="Tran T."/>
            <person name="Druce J."/>
        </authorList>
    </citation>
    <scope>NUCLEOTIDE SEQUENCE</scope>
    <source>
        <strain evidence="4">UCB-OBI-ISO-001</strain>
        <tissue evidence="4">Gonad</tissue>
    </source>
</reference>
<dbReference type="PANTHER" id="PTHR22932">
    <property type="entry name" value="TELOMERASE-BINDING PROTEIN P23 HSP90 CO-CHAPERONE"/>
    <property type="match status" value="1"/>
</dbReference>
<feature type="region of interest" description="Disordered" evidence="2">
    <location>
        <begin position="139"/>
        <end position="164"/>
    </location>
</feature>
<dbReference type="Gene3D" id="2.60.40.790">
    <property type="match status" value="1"/>
</dbReference>